<dbReference type="InterPro" id="IPR052246">
    <property type="entry name" value="Cell_Polariz_PKAAnc"/>
</dbReference>
<dbReference type="InterPro" id="IPR016137">
    <property type="entry name" value="RGS"/>
</dbReference>
<dbReference type="Gene3D" id="1.10.167.10">
    <property type="entry name" value="Regulator of G-protein Signalling 4, domain 2"/>
    <property type="match status" value="3"/>
</dbReference>
<dbReference type="SMART" id="SM00315">
    <property type="entry name" value="RGS"/>
    <property type="match status" value="2"/>
</dbReference>
<keyword evidence="4" id="KW-1185">Reference proteome</keyword>
<dbReference type="Proteomes" id="UP001634394">
    <property type="component" value="Unassembled WGS sequence"/>
</dbReference>
<accession>A0ABD3V3Q5</accession>
<dbReference type="FunFam" id="1.10.167.10:FF:000005">
    <property type="entry name" value="Putative A-kinase anchor protein 10 mitochondrial"/>
    <property type="match status" value="1"/>
</dbReference>
<dbReference type="InterPro" id="IPR036305">
    <property type="entry name" value="RGS_sf"/>
</dbReference>
<evidence type="ECO:0000313" key="3">
    <source>
        <dbReference type="EMBL" id="KAL3856182.1"/>
    </source>
</evidence>
<evidence type="ECO:0000259" key="2">
    <source>
        <dbReference type="PROSITE" id="PS50132"/>
    </source>
</evidence>
<feature type="region of interest" description="Disordered" evidence="1">
    <location>
        <begin position="206"/>
        <end position="258"/>
    </location>
</feature>
<dbReference type="CDD" id="cd08721">
    <property type="entry name" value="RGS_AKAP2_2"/>
    <property type="match status" value="1"/>
</dbReference>
<protein>
    <recommendedName>
        <fullName evidence="2">RGS domain-containing protein</fullName>
    </recommendedName>
</protein>
<feature type="domain" description="RGS" evidence="2">
    <location>
        <begin position="94"/>
        <end position="133"/>
    </location>
</feature>
<feature type="compositionally biased region" description="Basic and acidic residues" evidence="1">
    <location>
        <begin position="226"/>
        <end position="252"/>
    </location>
</feature>
<dbReference type="PROSITE" id="PS50132">
    <property type="entry name" value="RGS"/>
    <property type="match status" value="2"/>
</dbReference>
<dbReference type="InterPro" id="IPR044926">
    <property type="entry name" value="RGS_subdomain_2"/>
</dbReference>
<feature type="compositionally biased region" description="Low complexity" evidence="1">
    <location>
        <begin position="544"/>
        <end position="559"/>
    </location>
</feature>
<evidence type="ECO:0000313" key="4">
    <source>
        <dbReference type="Proteomes" id="UP001634394"/>
    </source>
</evidence>
<feature type="region of interest" description="Disordered" evidence="1">
    <location>
        <begin position="627"/>
        <end position="646"/>
    </location>
</feature>
<gene>
    <name evidence="3" type="ORF">ACJMK2_010964</name>
</gene>
<proteinExistence type="predicted"/>
<dbReference type="SUPFAM" id="SSF48097">
    <property type="entry name" value="Regulator of G-protein signaling, RGS"/>
    <property type="match status" value="2"/>
</dbReference>
<name>A0ABD3V3Q5_SINWO</name>
<feature type="region of interest" description="Disordered" evidence="1">
    <location>
        <begin position="539"/>
        <end position="562"/>
    </location>
</feature>
<dbReference type="EMBL" id="JBJQND010000013">
    <property type="protein sequence ID" value="KAL3856182.1"/>
    <property type="molecule type" value="Genomic_DNA"/>
</dbReference>
<comment type="caution">
    <text evidence="3">The sequence shown here is derived from an EMBL/GenBank/DDBJ whole genome shotgun (WGS) entry which is preliminary data.</text>
</comment>
<dbReference type="PANTHER" id="PTHR13155">
    <property type="entry name" value="A-KINASE ANCHOR PROTEINS"/>
    <property type="match status" value="1"/>
</dbReference>
<feature type="domain" description="RGS" evidence="2">
    <location>
        <begin position="395"/>
        <end position="521"/>
    </location>
</feature>
<evidence type="ECO:0000256" key="1">
    <source>
        <dbReference type="SAM" id="MobiDB-lite"/>
    </source>
</evidence>
<reference evidence="3 4" key="1">
    <citation type="submission" date="2024-11" db="EMBL/GenBank/DDBJ databases">
        <title>Chromosome-level genome assembly of the freshwater bivalve Anodonta woodiana.</title>
        <authorList>
            <person name="Chen X."/>
        </authorList>
    </citation>
    <scope>NUCLEOTIDE SEQUENCE [LARGE SCALE GENOMIC DNA]</scope>
    <source>
        <strain evidence="3">MN2024</strain>
        <tissue evidence="3">Gills</tissue>
    </source>
</reference>
<organism evidence="3 4">
    <name type="scientific">Sinanodonta woodiana</name>
    <name type="common">Chinese pond mussel</name>
    <name type="synonym">Anodonta woodiana</name>
    <dbReference type="NCBI Taxonomy" id="1069815"/>
    <lineage>
        <taxon>Eukaryota</taxon>
        <taxon>Metazoa</taxon>
        <taxon>Spiralia</taxon>
        <taxon>Lophotrochozoa</taxon>
        <taxon>Mollusca</taxon>
        <taxon>Bivalvia</taxon>
        <taxon>Autobranchia</taxon>
        <taxon>Heteroconchia</taxon>
        <taxon>Palaeoheterodonta</taxon>
        <taxon>Unionida</taxon>
        <taxon>Unionoidea</taxon>
        <taxon>Unionidae</taxon>
        <taxon>Unioninae</taxon>
        <taxon>Sinanodonta</taxon>
    </lineage>
</organism>
<feature type="compositionally biased region" description="Polar residues" evidence="1">
    <location>
        <begin position="211"/>
        <end position="224"/>
    </location>
</feature>
<feature type="region of interest" description="Disordered" evidence="1">
    <location>
        <begin position="24"/>
        <end position="89"/>
    </location>
</feature>
<dbReference type="PANTHER" id="PTHR13155:SF1">
    <property type="entry name" value="A-KINASE ANCHOR PROTEIN 10, MITOCHONDRIAL"/>
    <property type="match status" value="1"/>
</dbReference>
<dbReference type="Pfam" id="PF00615">
    <property type="entry name" value="RGS"/>
    <property type="match status" value="2"/>
</dbReference>
<dbReference type="AlphaFoldDB" id="A0ABD3V3Q5"/>
<sequence length="680" mass="76067">MPLFRKKSDAKQPSPLPLRAAINAKIQRTPSNRSAKKSPDPVNGDIGIGDSFFGTGSARKGHLSTPDESDPGDLGVSSQDPDEPLQTASRLSKTLQEIIHDRDALPHFIRFMESQKAGQLIRFWLDAESFQASTWSRIRSHSLNKTRKSSITPKLSESHAKPEISSIPHGFTVIQSREATSKLDGVRCNVQKSSQIVGTESKTLASCGAGTHSQSGNTLQSVQYSEHPETSESKSASDSRAIDKCKSEKIDDSEFPVPGQTFYPIKTQTNPQPESSVIFYQSDSKSTHAPTPNSSNESVVGLADKLKRSIEQDAVTIFTKYLAQDASDPVNITDDLRNEAIHKICREDGEVDPCCFVSCQKFVLERMQKRYYEQFQSSEHHYRHQMEILTSGRVFLADILYNETSFFYFMEYMEQEQASYLLQFFLAAENFQQHLLAQGTGYDGMQAQADAMVLYDKYFSLQASQPLGFPDSVRFEVESNICQESGPLPDCFSKPRDIVLREIEKTYFTRYLHSEIFYKYLSELVSSVQTAQDFPLQQCRKRAGSGSSSDHSMGSHSTGAESVSSRNTLLAFNSNTLRNTVISKLDDEFSIDPDALWKRSQPGLMSVGKVDSLGQFMSEFDPGPDLERKKSSGFFKKSKNKEKEEEEMARKVAEMIIKDVTSVTQAIGSMKKSQNDSTKL</sequence>